<organism evidence="1">
    <name type="scientific">marine sediment metagenome</name>
    <dbReference type="NCBI Taxonomy" id="412755"/>
    <lineage>
        <taxon>unclassified sequences</taxon>
        <taxon>metagenomes</taxon>
        <taxon>ecological metagenomes</taxon>
    </lineage>
</organism>
<dbReference type="EMBL" id="BARW01032799">
    <property type="protein sequence ID" value="GAJ03486.1"/>
    <property type="molecule type" value="Genomic_DNA"/>
</dbReference>
<evidence type="ECO:0000313" key="1">
    <source>
        <dbReference type="EMBL" id="GAJ03486.1"/>
    </source>
</evidence>
<dbReference type="AlphaFoldDB" id="X1UUE5"/>
<name>X1UUE5_9ZZZZ</name>
<reference evidence="1" key="1">
    <citation type="journal article" date="2014" name="Front. Microbiol.">
        <title>High frequency of phylogenetically diverse reductive dehalogenase-homologous genes in deep subseafloor sedimentary metagenomes.</title>
        <authorList>
            <person name="Kawai M."/>
            <person name="Futagami T."/>
            <person name="Toyoda A."/>
            <person name="Takaki Y."/>
            <person name="Nishi S."/>
            <person name="Hori S."/>
            <person name="Arai W."/>
            <person name="Tsubouchi T."/>
            <person name="Morono Y."/>
            <person name="Uchiyama I."/>
            <person name="Ito T."/>
            <person name="Fujiyama A."/>
            <person name="Inagaki F."/>
            <person name="Takami H."/>
        </authorList>
    </citation>
    <scope>NUCLEOTIDE SEQUENCE</scope>
    <source>
        <strain evidence="1">Expedition CK06-06</strain>
    </source>
</reference>
<protein>
    <submittedName>
        <fullName evidence="1">Uncharacterized protein</fullName>
    </submittedName>
</protein>
<proteinExistence type="predicted"/>
<comment type="caution">
    <text evidence="1">The sequence shown here is derived from an EMBL/GenBank/DDBJ whole genome shotgun (WGS) entry which is preliminary data.</text>
</comment>
<feature type="non-terminal residue" evidence="1">
    <location>
        <position position="1"/>
    </location>
</feature>
<gene>
    <name evidence="1" type="ORF">S12H4_51826</name>
</gene>
<sequence length="31" mass="3592">RAMTVDADNVDEAREALRKAKELLDEEFLKD</sequence>
<accession>X1UUE5</accession>